<dbReference type="EMBL" id="JACHDR010000001">
    <property type="protein sequence ID" value="MBB5512907.1"/>
    <property type="molecule type" value="Genomic_DNA"/>
</dbReference>
<evidence type="ECO:0008006" key="3">
    <source>
        <dbReference type="Google" id="ProtNLM"/>
    </source>
</evidence>
<name>A0A7W8TU28_9MICC</name>
<evidence type="ECO:0000313" key="1">
    <source>
        <dbReference type="EMBL" id="MBB5512907.1"/>
    </source>
</evidence>
<dbReference type="Proteomes" id="UP000580797">
    <property type="component" value="Unassembled WGS sequence"/>
</dbReference>
<evidence type="ECO:0000313" key="2">
    <source>
        <dbReference type="Proteomes" id="UP000580797"/>
    </source>
</evidence>
<reference evidence="1 2" key="1">
    <citation type="submission" date="2020-08" db="EMBL/GenBank/DDBJ databases">
        <title>Sequencing the genomes of 1000 actinobacteria strains.</title>
        <authorList>
            <person name="Klenk H.-P."/>
        </authorList>
    </citation>
    <scope>NUCLEOTIDE SEQUENCE [LARGE SCALE GENOMIC DNA]</scope>
    <source>
        <strain evidence="1 2">DSM 105783</strain>
    </source>
</reference>
<comment type="caution">
    <text evidence="1">The sequence shown here is derived from an EMBL/GenBank/DDBJ whole genome shotgun (WGS) entry which is preliminary data.</text>
</comment>
<dbReference type="AlphaFoldDB" id="A0A7W8TU28"/>
<protein>
    <recommendedName>
        <fullName evidence="3">Antitoxin Xre/MbcA/ParS-like toxin-binding domain-containing protein</fullName>
    </recommendedName>
</protein>
<accession>A0A7W8TU28</accession>
<gene>
    <name evidence="1" type="ORF">HD598_001594</name>
</gene>
<organism evidence="1 2">
    <name type="scientific">Neomicrococcus aestuarii</name>
    <dbReference type="NCBI Taxonomy" id="556325"/>
    <lineage>
        <taxon>Bacteria</taxon>
        <taxon>Bacillati</taxon>
        <taxon>Actinomycetota</taxon>
        <taxon>Actinomycetes</taxon>
        <taxon>Micrococcales</taxon>
        <taxon>Micrococcaceae</taxon>
        <taxon>Neomicrococcus</taxon>
    </lineage>
</organism>
<sequence length="128" mass="14472">MGQTASPGINAYQNSIRLEFPELMQELTKILGAKLVAYIGNVRETRAVREWCEGKRVPSQATQASMRFTYHVAELVRESNGERITQNWFQGMNPHLQDQAPARLIREGATAERERDILDAARAFARLG</sequence>
<proteinExistence type="predicted"/>